<reference evidence="2 3" key="1">
    <citation type="submission" date="2018-04" db="EMBL/GenBank/DDBJ databases">
        <title>Thalassorhabdus spongiae gen. nov., sp. nov., isolated from a marine sponge in South-West Iceland.</title>
        <authorList>
            <person name="Knobloch S."/>
            <person name="Daussin A."/>
            <person name="Johannsson R."/>
            <person name="Marteinsson V.T."/>
        </authorList>
    </citation>
    <scope>NUCLEOTIDE SEQUENCE [LARGE SCALE GENOMIC DNA]</scope>
    <source>
        <strain evidence="2 3">Hp12</strain>
    </source>
</reference>
<protein>
    <submittedName>
        <fullName evidence="2">Uncharacterized protein</fullName>
    </submittedName>
</protein>
<feature type="region of interest" description="Disordered" evidence="1">
    <location>
        <begin position="65"/>
        <end position="88"/>
    </location>
</feature>
<evidence type="ECO:0000313" key="3">
    <source>
        <dbReference type="Proteomes" id="UP000244906"/>
    </source>
</evidence>
<accession>A0A2V1H3F5</accession>
<evidence type="ECO:0000313" key="2">
    <source>
        <dbReference type="EMBL" id="PVZ72510.1"/>
    </source>
</evidence>
<keyword evidence="3" id="KW-1185">Reference proteome</keyword>
<name>A0A2V1H3F5_9GAMM</name>
<proteinExistence type="predicted"/>
<sequence>MTIDKINITQTLDDERQALKQDQLISASTCAVFQIMLLVVELIANKLGFNSRNSSPPLKISIAKSPLQTNAQSPVKNQADNPAILEAR</sequence>
<dbReference type="EMBL" id="QDDL01000001">
    <property type="protein sequence ID" value="PVZ72510.1"/>
    <property type="molecule type" value="Genomic_DNA"/>
</dbReference>
<feature type="compositionally biased region" description="Polar residues" evidence="1">
    <location>
        <begin position="66"/>
        <end position="80"/>
    </location>
</feature>
<comment type="caution">
    <text evidence="2">The sequence shown here is derived from an EMBL/GenBank/DDBJ whole genome shotgun (WGS) entry which is preliminary data.</text>
</comment>
<organism evidence="2 3">
    <name type="scientific">Pelagibaculum spongiae</name>
    <dbReference type="NCBI Taxonomy" id="2080658"/>
    <lineage>
        <taxon>Bacteria</taxon>
        <taxon>Pseudomonadati</taxon>
        <taxon>Pseudomonadota</taxon>
        <taxon>Gammaproteobacteria</taxon>
        <taxon>Oceanospirillales</taxon>
        <taxon>Pelagibaculum</taxon>
    </lineage>
</organism>
<dbReference type="AlphaFoldDB" id="A0A2V1H3F5"/>
<dbReference type="Proteomes" id="UP000244906">
    <property type="component" value="Unassembled WGS sequence"/>
</dbReference>
<evidence type="ECO:0000256" key="1">
    <source>
        <dbReference type="SAM" id="MobiDB-lite"/>
    </source>
</evidence>
<gene>
    <name evidence="2" type="ORF">DC094_05775</name>
</gene>